<dbReference type="SUPFAM" id="SSF141086">
    <property type="entry name" value="Agglutinin HPA-like"/>
    <property type="match status" value="1"/>
</dbReference>
<keyword evidence="2" id="KW-1185">Reference proteome</keyword>
<dbReference type="OrthoDB" id="9990635at2"/>
<organism evidence="1 2">
    <name type="scientific">Neisseria iguanae</name>
    <dbReference type="NCBI Taxonomy" id="90242"/>
    <lineage>
        <taxon>Bacteria</taxon>
        <taxon>Pseudomonadati</taxon>
        <taxon>Pseudomonadota</taxon>
        <taxon>Betaproteobacteria</taxon>
        <taxon>Neisseriales</taxon>
        <taxon>Neisseriaceae</taxon>
        <taxon>Neisseria</taxon>
    </lineage>
</organism>
<protein>
    <submittedName>
        <fullName evidence="1">Uncharacterized protein</fullName>
    </submittedName>
</protein>
<evidence type="ECO:0000313" key="2">
    <source>
        <dbReference type="Proteomes" id="UP000241868"/>
    </source>
</evidence>
<dbReference type="AlphaFoldDB" id="A0A2P7U1J6"/>
<gene>
    <name evidence="1" type="ORF">C7N83_04070</name>
</gene>
<accession>A0A2P7U1J6</accession>
<dbReference type="EMBL" id="PXYY01000015">
    <property type="protein sequence ID" value="PSJ80805.1"/>
    <property type="molecule type" value="Genomic_DNA"/>
</dbReference>
<comment type="caution">
    <text evidence="1">The sequence shown here is derived from an EMBL/GenBank/DDBJ whole genome shotgun (WGS) entry which is preliminary data.</text>
</comment>
<dbReference type="Proteomes" id="UP000241868">
    <property type="component" value="Unassembled WGS sequence"/>
</dbReference>
<proteinExistence type="predicted"/>
<reference evidence="1 2" key="1">
    <citation type="submission" date="2018-03" db="EMBL/GenBank/DDBJ databases">
        <title>Neisseria weixii sp. nov., isolated from the intestinal contents of Tibetan Plateau pika (Ochotona curzoniae) in Yushu, Qinghai Province, China.</title>
        <authorList>
            <person name="Gui Z."/>
        </authorList>
    </citation>
    <scope>NUCLEOTIDE SEQUENCE [LARGE SCALE GENOMIC DNA]</scope>
    <source>
        <strain evidence="1 2">ATCC 51483</strain>
    </source>
</reference>
<evidence type="ECO:0000313" key="1">
    <source>
        <dbReference type="EMBL" id="PSJ80805.1"/>
    </source>
</evidence>
<dbReference type="RefSeq" id="WP_106740830.1">
    <property type="nucleotide sequence ID" value="NZ_PXYY01000015.1"/>
</dbReference>
<name>A0A2P7U1J6_9NEIS</name>
<sequence length="138" mass="15390">MILGTVTATHLKWKQGSDIQAALDKVTKDFNTKLSTQNTNIEELKRTAQTLTTELGTKLGFKEFESMYVPIESAVNGALKSVPFTKEFSNTPIVICTLDIQDKVGRAQYIQNVARTGFEVATNYGASLKDVWYFAFIK</sequence>
<dbReference type="InterPro" id="IPR037221">
    <property type="entry name" value="H-type_lectin_dom_sf"/>
</dbReference>